<feature type="active site" description="Proton acceptor" evidence="14">
    <location>
        <position position="386"/>
    </location>
</feature>
<dbReference type="InterPro" id="IPR002155">
    <property type="entry name" value="Thiolase"/>
</dbReference>
<dbReference type="GO" id="GO:0003988">
    <property type="term" value="F:acetyl-CoA C-acyltransferase activity"/>
    <property type="evidence" value="ECO:0007669"/>
    <property type="project" value="UniProtKB-EC"/>
</dbReference>
<feature type="domain" description="Thiolase N-terminal" evidence="16">
    <location>
        <begin position="5"/>
        <end position="269"/>
    </location>
</feature>
<evidence type="ECO:0000259" key="17">
    <source>
        <dbReference type="Pfam" id="PF02803"/>
    </source>
</evidence>
<dbReference type="Gene3D" id="3.40.47.10">
    <property type="match status" value="1"/>
</dbReference>
<comment type="caution">
    <text evidence="18">The sequence shown here is derived from an EMBL/GenBank/DDBJ whole genome shotgun (WGS) entry which is preliminary data.</text>
</comment>
<dbReference type="InterPro" id="IPR016039">
    <property type="entry name" value="Thiolase-like"/>
</dbReference>
<dbReference type="GO" id="GO:0010124">
    <property type="term" value="P:phenylacetate catabolic process"/>
    <property type="evidence" value="ECO:0007669"/>
    <property type="project" value="TreeGrafter"/>
</dbReference>
<organism evidence="18 19">
    <name type="scientific">Methylobacterium platani</name>
    <dbReference type="NCBI Taxonomy" id="427683"/>
    <lineage>
        <taxon>Bacteria</taxon>
        <taxon>Pseudomonadati</taxon>
        <taxon>Pseudomonadota</taxon>
        <taxon>Alphaproteobacteria</taxon>
        <taxon>Hyphomicrobiales</taxon>
        <taxon>Methylobacteriaceae</taxon>
        <taxon>Methylobacterium</taxon>
    </lineage>
</organism>
<evidence type="ECO:0000256" key="4">
    <source>
        <dbReference type="ARBA" id="ARBA00022679"/>
    </source>
</evidence>
<dbReference type="InterPro" id="IPR020613">
    <property type="entry name" value="Thiolase_CS"/>
</dbReference>
<dbReference type="GO" id="GO:0005737">
    <property type="term" value="C:cytoplasm"/>
    <property type="evidence" value="ECO:0007669"/>
    <property type="project" value="UniProtKB-ARBA"/>
</dbReference>
<comment type="pathway">
    <text evidence="2">Biopolymer metabolism; poly-(R)-3-hydroxybutanoate biosynthesis.</text>
</comment>
<comment type="subcellular location">
    <subcellularLocation>
        <location evidence="1">Peroxisome</location>
    </subcellularLocation>
</comment>
<comment type="pathway">
    <text evidence="12">Metabolic intermediate biosynthesis; (R)-mevalonate biosynthesis; (R)-mevalonate from acetyl-CoA: step 1/3.</text>
</comment>
<evidence type="ECO:0000256" key="7">
    <source>
        <dbReference type="ARBA" id="ARBA00022946"/>
    </source>
</evidence>
<keyword evidence="4 15" id="KW-0808">Transferase</keyword>
<evidence type="ECO:0000256" key="3">
    <source>
        <dbReference type="ARBA" id="ARBA00010982"/>
    </source>
</evidence>
<evidence type="ECO:0000259" key="16">
    <source>
        <dbReference type="Pfam" id="PF00108"/>
    </source>
</evidence>
<feature type="active site" description="Acyl-thioester intermediate" evidence="14">
    <location>
        <position position="90"/>
    </location>
</feature>
<accession>A0A179SGR3</accession>
<dbReference type="InterPro" id="IPR020610">
    <property type="entry name" value="Thiolase_AS"/>
</dbReference>
<dbReference type="STRING" id="427683.A5481_03560"/>
<sequence length="400" mass="42169">MREAVIVATARTPIGKAYRGAFNDTQAQALGGHAIAHAVQRAGIDPAEIGDVVMGAALQQGSTGGNIARQAALRAGLPETVAGMSLDRQCASGLMAIATAAKEIITDGLDVAVGGGLESVSLVQNDKANRFRAQDPWLVERIPAIYMTMIETAETVAERYGIGREAQDAYALQSQQRTARAQGENLFADEIVPMAARMAVVDKATGAVSHKDVTLSQDEGNRPQTRLEDLQGLKPVFKDGQRIKEGRFITAGNASQLSDGAAAVVLMEAGEAARRGLQPLGAYRGMAVAGCNPDEMGIGPVFAVPKLLKQHGLTVDDIDLWELNEAFASQVLYCRDRLGIPDERLNVNGGAISIGHPYGMSGARMTGHILLEGRRRGAKYGVVTMCVGGGMGAAGLFEIY</sequence>
<dbReference type="NCBIfam" id="TIGR01930">
    <property type="entry name" value="AcCoA-C-Actrans"/>
    <property type="match status" value="1"/>
</dbReference>
<dbReference type="GO" id="GO:0042619">
    <property type="term" value="P:poly-hydroxybutyrate biosynthetic process"/>
    <property type="evidence" value="ECO:0007669"/>
    <property type="project" value="UniProtKB-KW"/>
</dbReference>
<keyword evidence="8" id="KW-0443">Lipid metabolism</keyword>
<dbReference type="PANTHER" id="PTHR43853:SF8">
    <property type="entry name" value="3-KETOACYL-COA THIOLASE, PEROXISOMAL"/>
    <property type="match status" value="1"/>
</dbReference>
<keyword evidence="10 15" id="KW-0012">Acyltransferase</keyword>
<dbReference type="FunFam" id="3.40.47.10:FF:000010">
    <property type="entry name" value="Acetyl-CoA acetyltransferase (Thiolase)"/>
    <property type="match status" value="1"/>
</dbReference>
<dbReference type="Proteomes" id="UP000078316">
    <property type="component" value="Unassembled WGS sequence"/>
</dbReference>
<evidence type="ECO:0000313" key="18">
    <source>
        <dbReference type="EMBL" id="OAS26805.1"/>
    </source>
</evidence>
<evidence type="ECO:0000256" key="14">
    <source>
        <dbReference type="PIRSR" id="PIRSR000429-1"/>
    </source>
</evidence>
<name>A0A179SGR3_9HYPH</name>
<evidence type="ECO:0000256" key="9">
    <source>
        <dbReference type="ARBA" id="ARBA00023140"/>
    </source>
</evidence>
<evidence type="ECO:0000256" key="12">
    <source>
        <dbReference type="ARBA" id="ARBA00037924"/>
    </source>
</evidence>
<evidence type="ECO:0000256" key="8">
    <source>
        <dbReference type="ARBA" id="ARBA00023098"/>
    </source>
</evidence>
<keyword evidence="5" id="KW-0583">PHB biosynthesis</keyword>
<dbReference type="CDD" id="cd00751">
    <property type="entry name" value="thiolase"/>
    <property type="match status" value="1"/>
</dbReference>
<evidence type="ECO:0000256" key="2">
    <source>
        <dbReference type="ARBA" id="ARBA00004683"/>
    </source>
</evidence>
<comment type="similarity">
    <text evidence="3 15">Belongs to the thiolase-like superfamily. Thiolase family.</text>
</comment>
<dbReference type="PROSITE" id="PS00737">
    <property type="entry name" value="THIOLASE_2"/>
    <property type="match status" value="1"/>
</dbReference>
<feature type="active site" description="Proton acceptor" evidence="14">
    <location>
        <position position="356"/>
    </location>
</feature>
<dbReference type="PANTHER" id="PTHR43853">
    <property type="entry name" value="3-KETOACYL-COA THIOLASE, PEROXISOMAL"/>
    <property type="match status" value="1"/>
</dbReference>
<dbReference type="PROSITE" id="PS00099">
    <property type="entry name" value="THIOLASE_3"/>
    <property type="match status" value="1"/>
</dbReference>
<evidence type="ECO:0000256" key="15">
    <source>
        <dbReference type="RuleBase" id="RU003557"/>
    </source>
</evidence>
<dbReference type="AlphaFoldDB" id="A0A179SGR3"/>
<protein>
    <recommendedName>
        <fullName evidence="11">acetyl-CoA C-acyltransferase</fullName>
        <ecNumber evidence="11">2.3.1.16</ecNumber>
    </recommendedName>
    <alternativeName>
        <fullName evidence="13">Beta-ketothiolase</fullName>
    </alternativeName>
</protein>
<dbReference type="EMBL" id="LWHQ01000008">
    <property type="protein sequence ID" value="OAS26805.1"/>
    <property type="molecule type" value="Genomic_DNA"/>
</dbReference>
<dbReference type="Pfam" id="PF00108">
    <property type="entry name" value="Thiolase_N"/>
    <property type="match status" value="1"/>
</dbReference>
<evidence type="ECO:0000256" key="11">
    <source>
        <dbReference type="ARBA" id="ARBA00024073"/>
    </source>
</evidence>
<evidence type="ECO:0000256" key="5">
    <source>
        <dbReference type="ARBA" id="ARBA00022752"/>
    </source>
</evidence>
<dbReference type="OrthoDB" id="9764638at2"/>
<evidence type="ECO:0000256" key="13">
    <source>
        <dbReference type="ARBA" id="ARBA00080155"/>
    </source>
</evidence>
<dbReference type="InterPro" id="IPR020617">
    <property type="entry name" value="Thiolase_C"/>
</dbReference>
<keyword evidence="7" id="KW-0809">Transit peptide</keyword>
<keyword evidence="9" id="KW-0576">Peroxisome</keyword>
<gene>
    <name evidence="18" type="ORF">A5481_03560</name>
</gene>
<evidence type="ECO:0000256" key="1">
    <source>
        <dbReference type="ARBA" id="ARBA00004275"/>
    </source>
</evidence>
<keyword evidence="6" id="KW-0276">Fatty acid metabolism</keyword>
<dbReference type="GO" id="GO:0006635">
    <property type="term" value="P:fatty acid beta-oxidation"/>
    <property type="evidence" value="ECO:0007669"/>
    <property type="project" value="TreeGrafter"/>
</dbReference>
<dbReference type="SUPFAM" id="SSF53901">
    <property type="entry name" value="Thiolase-like"/>
    <property type="match status" value="2"/>
</dbReference>
<evidence type="ECO:0000256" key="10">
    <source>
        <dbReference type="ARBA" id="ARBA00023315"/>
    </source>
</evidence>
<dbReference type="EC" id="2.3.1.16" evidence="11"/>
<proteinExistence type="inferred from homology"/>
<dbReference type="InterPro" id="IPR020616">
    <property type="entry name" value="Thiolase_N"/>
</dbReference>
<evidence type="ECO:0000313" key="19">
    <source>
        <dbReference type="Proteomes" id="UP000078316"/>
    </source>
</evidence>
<dbReference type="InterPro" id="IPR050215">
    <property type="entry name" value="Thiolase-like_sf_Thiolase"/>
</dbReference>
<feature type="domain" description="Thiolase C-terminal" evidence="17">
    <location>
        <begin position="278"/>
        <end position="398"/>
    </location>
</feature>
<dbReference type="Pfam" id="PF02803">
    <property type="entry name" value="Thiolase_C"/>
    <property type="match status" value="1"/>
</dbReference>
<dbReference type="PIRSF" id="PIRSF000429">
    <property type="entry name" value="Ac-CoA_Ac_transf"/>
    <property type="match status" value="1"/>
</dbReference>
<evidence type="ECO:0000256" key="6">
    <source>
        <dbReference type="ARBA" id="ARBA00022832"/>
    </source>
</evidence>
<reference evidence="18 19" key="1">
    <citation type="submission" date="2016-04" db="EMBL/GenBank/DDBJ databases">
        <authorList>
            <person name="Evans L.H."/>
            <person name="Alamgir A."/>
            <person name="Owens N."/>
            <person name="Weber N.D."/>
            <person name="Virtaneva K."/>
            <person name="Barbian K."/>
            <person name="Babar A."/>
            <person name="Rosenke K."/>
        </authorList>
    </citation>
    <scope>NUCLEOTIDE SEQUENCE [LARGE SCALE GENOMIC DNA]</scope>
    <source>
        <strain evidence="18 19">PMB02</strain>
    </source>
</reference>
<dbReference type="RefSeq" id="WP_048433562.1">
    <property type="nucleotide sequence ID" value="NZ_LWHQ01000008.1"/>
</dbReference>